<feature type="region of interest" description="Disordered" evidence="12">
    <location>
        <begin position="1"/>
        <end position="22"/>
    </location>
</feature>
<feature type="transmembrane region" description="Helical" evidence="13">
    <location>
        <begin position="69"/>
        <end position="89"/>
    </location>
</feature>
<comment type="similarity">
    <text evidence="2">Belongs to the DsbB family. BdbC subfamily.</text>
</comment>
<dbReference type="InterPro" id="IPR023380">
    <property type="entry name" value="DsbB-like_sf"/>
</dbReference>
<keyword evidence="3" id="KW-0813">Transport</keyword>
<evidence type="ECO:0000256" key="8">
    <source>
        <dbReference type="ARBA" id="ARBA00023136"/>
    </source>
</evidence>
<gene>
    <name evidence="14" type="ORF">ORD21_08240</name>
</gene>
<name>A0ABU4DQ74_9DEIO</name>
<keyword evidence="11" id="KW-0676">Redox-active center</keyword>
<evidence type="ECO:0000256" key="11">
    <source>
        <dbReference type="ARBA" id="ARBA00023284"/>
    </source>
</evidence>
<dbReference type="EMBL" id="JAPMIV010000011">
    <property type="protein sequence ID" value="MDV6374577.1"/>
    <property type="molecule type" value="Genomic_DNA"/>
</dbReference>
<evidence type="ECO:0000313" key="14">
    <source>
        <dbReference type="EMBL" id="MDV6374577.1"/>
    </source>
</evidence>
<evidence type="ECO:0000256" key="9">
    <source>
        <dbReference type="ARBA" id="ARBA00023157"/>
    </source>
</evidence>
<reference evidence="14 15" key="1">
    <citation type="submission" date="2022-11" db="EMBL/GenBank/DDBJ databases">
        <title>Deinococcus ZS9-10, Low Temperature and Draught-tolerating, UV-resistant Bacteria from Continental Antarctica.</title>
        <authorList>
            <person name="Cheng L."/>
        </authorList>
    </citation>
    <scope>NUCLEOTIDE SEQUENCE [LARGE SCALE GENOMIC DNA]</scope>
    <source>
        <strain evidence="14 15">ZS9-10</strain>
    </source>
</reference>
<organism evidence="14 15">
    <name type="scientific">Deinococcus arenicola</name>
    <dbReference type="NCBI Taxonomy" id="2994950"/>
    <lineage>
        <taxon>Bacteria</taxon>
        <taxon>Thermotogati</taxon>
        <taxon>Deinococcota</taxon>
        <taxon>Deinococci</taxon>
        <taxon>Deinococcales</taxon>
        <taxon>Deinococcaceae</taxon>
        <taxon>Deinococcus</taxon>
    </lineage>
</organism>
<evidence type="ECO:0000256" key="4">
    <source>
        <dbReference type="ARBA" id="ARBA00022692"/>
    </source>
</evidence>
<evidence type="ECO:0000256" key="1">
    <source>
        <dbReference type="ARBA" id="ARBA00004141"/>
    </source>
</evidence>
<keyword evidence="15" id="KW-1185">Reference proteome</keyword>
<keyword evidence="7" id="KW-0560">Oxidoreductase</keyword>
<keyword evidence="5" id="KW-0249">Electron transport</keyword>
<dbReference type="Proteomes" id="UP001276150">
    <property type="component" value="Unassembled WGS sequence"/>
</dbReference>
<dbReference type="InterPro" id="IPR012187">
    <property type="entry name" value="Disulphide_bond_form_BdbC"/>
</dbReference>
<evidence type="ECO:0000256" key="13">
    <source>
        <dbReference type="SAM" id="Phobius"/>
    </source>
</evidence>
<keyword evidence="10" id="KW-0143">Chaperone</keyword>
<keyword evidence="9" id="KW-1015">Disulfide bond</keyword>
<evidence type="ECO:0000256" key="3">
    <source>
        <dbReference type="ARBA" id="ARBA00022448"/>
    </source>
</evidence>
<dbReference type="RefSeq" id="WP_317639894.1">
    <property type="nucleotide sequence ID" value="NZ_JAPMIV010000011.1"/>
</dbReference>
<evidence type="ECO:0000256" key="2">
    <source>
        <dbReference type="ARBA" id="ARBA00007602"/>
    </source>
</evidence>
<feature type="transmembrane region" description="Helical" evidence="13">
    <location>
        <begin position="96"/>
        <end position="113"/>
    </location>
</feature>
<dbReference type="InterPro" id="IPR003752">
    <property type="entry name" value="DiS_bond_form_DsbB/BdbC"/>
</dbReference>
<protein>
    <submittedName>
        <fullName evidence="14">Disulfide bond formation protein B</fullName>
    </submittedName>
</protein>
<feature type="transmembrane region" description="Helical" evidence="13">
    <location>
        <begin position="39"/>
        <end position="57"/>
    </location>
</feature>
<evidence type="ECO:0000256" key="6">
    <source>
        <dbReference type="ARBA" id="ARBA00022989"/>
    </source>
</evidence>
<dbReference type="SUPFAM" id="SSF158442">
    <property type="entry name" value="DsbB-like"/>
    <property type="match status" value="1"/>
</dbReference>
<evidence type="ECO:0000256" key="7">
    <source>
        <dbReference type="ARBA" id="ARBA00023002"/>
    </source>
</evidence>
<keyword evidence="6 13" id="KW-1133">Transmembrane helix</keyword>
<proteinExistence type="inferred from homology"/>
<keyword evidence="8 13" id="KW-0472">Membrane</keyword>
<feature type="transmembrane region" description="Helical" evidence="13">
    <location>
        <begin position="155"/>
        <end position="174"/>
    </location>
</feature>
<evidence type="ECO:0000313" key="15">
    <source>
        <dbReference type="Proteomes" id="UP001276150"/>
    </source>
</evidence>
<keyword evidence="4 13" id="KW-0812">Transmembrane</keyword>
<comment type="caution">
    <text evidence="14">The sequence shown here is derived from an EMBL/GenBank/DDBJ whole genome shotgun (WGS) entry which is preliminary data.</text>
</comment>
<dbReference type="PANTHER" id="PTHR43469">
    <property type="entry name" value="DISULFIDE FORMATION PROTEIN-RELATED"/>
    <property type="match status" value="1"/>
</dbReference>
<comment type="subcellular location">
    <subcellularLocation>
        <location evidence="1">Membrane</location>
        <topology evidence="1">Multi-pass membrane protein</topology>
    </subcellularLocation>
</comment>
<dbReference type="Gene3D" id="1.20.1550.10">
    <property type="entry name" value="DsbB-like"/>
    <property type="match status" value="1"/>
</dbReference>
<dbReference type="PANTHER" id="PTHR43469:SF1">
    <property type="entry name" value="SPBETA PROPHAGE-DERIVED DISULFIDE BOND FORMATION PROTEIN B"/>
    <property type="match status" value="1"/>
</dbReference>
<accession>A0ABU4DQ74</accession>
<dbReference type="Pfam" id="PF02600">
    <property type="entry name" value="DsbB"/>
    <property type="match status" value="1"/>
</dbReference>
<sequence length="179" mass="19382">MSEKSVVDSSGLDGAGLDGASPTTLHGSNQGLWTRDNRLYLAWLVALAATLGSLYFSEVRGFRPCVLCWYQRIAMYPLTVILGVAALSSDFKARRTVLPLAAVGWVIALIQNLEDWNIIPTLKACSALVDPTVVPCNTPWPIWGAGALSGLNGTITIPVLSLTAFTLIILLLSWRRDRL</sequence>
<evidence type="ECO:0000256" key="10">
    <source>
        <dbReference type="ARBA" id="ARBA00023186"/>
    </source>
</evidence>
<evidence type="ECO:0000256" key="12">
    <source>
        <dbReference type="SAM" id="MobiDB-lite"/>
    </source>
</evidence>
<evidence type="ECO:0000256" key="5">
    <source>
        <dbReference type="ARBA" id="ARBA00022982"/>
    </source>
</evidence>